<evidence type="ECO:0000313" key="3">
    <source>
        <dbReference type="EMBL" id="MBL6449612.1"/>
    </source>
</evidence>
<dbReference type="Pfam" id="PF13621">
    <property type="entry name" value="Cupin_8"/>
    <property type="match status" value="1"/>
</dbReference>
<dbReference type="InterPro" id="IPR041667">
    <property type="entry name" value="Cupin_8"/>
</dbReference>
<dbReference type="Gene3D" id="2.60.120.650">
    <property type="entry name" value="Cupin"/>
    <property type="match status" value="1"/>
</dbReference>
<evidence type="ECO:0000259" key="2">
    <source>
        <dbReference type="PROSITE" id="PS51184"/>
    </source>
</evidence>
<keyword evidence="4" id="KW-1185">Reference proteome</keyword>
<dbReference type="RefSeq" id="WP_202859160.1">
    <property type="nucleotide sequence ID" value="NZ_JAEUGD010000067.1"/>
</dbReference>
<evidence type="ECO:0000313" key="4">
    <source>
        <dbReference type="Proteomes" id="UP000614216"/>
    </source>
</evidence>
<keyword evidence="1" id="KW-1133">Transmembrane helix</keyword>
<name>A0A937KED2_9BACT</name>
<comment type="caution">
    <text evidence="3">The sequence shown here is derived from an EMBL/GenBank/DDBJ whole genome shotgun (WGS) entry which is preliminary data.</text>
</comment>
<sequence>MYLNKVKRDIFGAIPGIENAATLTEFDAESLSPEEFKRNWVDKNRPCIIRGAVKHWPAVDKWKSKEYWQSVTSSDYHIDINPNRNYNKRERQVEHTKRVPFREAMEMLFTSSDDHVWSIPSEVISENSAYPKLLDDMKGFKFLPDPEKPRGFPACRFFLYKNASTGWHYHDCDETLMCQVNGDKDVALISADLPKADYVTNFLNDERYTYGEKLDPNLKFESFVVSVKEGDALYIPINWFHAVVPTQSDVGVTIAYCWANHLRKYGEVSNYLVRRMYKQVIWPVGLYTFLMPLIFCYSVSAYYLHKLFKSS</sequence>
<dbReference type="Proteomes" id="UP000614216">
    <property type="component" value="Unassembled WGS sequence"/>
</dbReference>
<evidence type="ECO:0000256" key="1">
    <source>
        <dbReference type="SAM" id="Phobius"/>
    </source>
</evidence>
<keyword evidence="1" id="KW-0472">Membrane</keyword>
<dbReference type="PANTHER" id="PTHR12461">
    <property type="entry name" value="HYPOXIA-INDUCIBLE FACTOR 1 ALPHA INHIBITOR-RELATED"/>
    <property type="match status" value="1"/>
</dbReference>
<dbReference type="PROSITE" id="PS51184">
    <property type="entry name" value="JMJC"/>
    <property type="match status" value="1"/>
</dbReference>
<feature type="domain" description="JmjC" evidence="2">
    <location>
        <begin position="108"/>
        <end position="273"/>
    </location>
</feature>
<proteinExistence type="predicted"/>
<gene>
    <name evidence="3" type="ORF">JMN32_25095</name>
</gene>
<accession>A0A937KED2</accession>
<dbReference type="AlphaFoldDB" id="A0A937KED2"/>
<dbReference type="EMBL" id="JAEUGD010000067">
    <property type="protein sequence ID" value="MBL6449612.1"/>
    <property type="molecule type" value="Genomic_DNA"/>
</dbReference>
<dbReference type="InterPro" id="IPR003347">
    <property type="entry name" value="JmjC_dom"/>
</dbReference>
<keyword evidence="1" id="KW-0812">Transmembrane</keyword>
<protein>
    <submittedName>
        <fullName evidence="3">Cupin-like domain-containing protein</fullName>
    </submittedName>
</protein>
<feature type="transmembrane region" description="Helical" evidence="1">
    <location>
        <begin position="280"/>
        <end position="304"/>
    </location>
</feature>
<reference evidence="3" key="1">
    <citation type="submission" date="2021-01" db="EMBL/GenBank/DDBJ databases">
        <title>Fulvivirga kasyanovii gen. nov., sp nov., a novel member of the phylum Bacteroidetes isolated from seawater in a mussel farm.</title>
        <authorList>
            <person name="Zhao L.-H."/>
            <person name="Wang Z.-J."/>
        </authorList>
    </citation>
    <scope>NUCLEOTIDE SEQUENCE</scope>
    <source>
        <strain evidence="3">29W222</strain>
    </source>
</reference>
<organism evidence="3 4">
    <name type="scientific">Fulvivirga marina</name>
    <dbReference type="NCBI Taxonomy" id="2494733"/>
    <lineage>
        <taxon>Bacteria</taxon>
        <taxon>Pseudomonadati</taxon>
        <taxon>Bacteroidota</taxon>
        <taxon>Cytophagia</taxon>
        <taxon>Cytophagales</taxon>
        <taxon>Fulvivirgaceae</taxon>
        <taxon>Fulvivirga</taxon>
    </lineage>
</organism>
<dbReference type="SUPFAM" id="SSF51197">
    <property type="entry name" value="Clavaminate synthase-like"/>
    <property type="match status" value="1"/>
</dbReference>
<dbReference type="PANTHER" id="PTHR12461:SF105">
    <property type="entry name" value="HYPOXIA-INDUCIBLE FACTOR 1-ALPHA INHIBITOR"/>
    <property type="match status" value="1"/>
</dbReference>